<sequence>MAKNVLKPTVASQLQRKSGLARPMKYRTLTESGREVAAPLLRIVHCRKITGWKTQRGTPCDRVERRPERHRSKRPDAEDRRRCAVAGLGSNELTGRAHKTTSGERRAALVLRRQPKRSTPVTNKCLSRPPARSSDQGGDRRPIIRTLYVHDRTGAYPAPFHTSELDGKNNVMYILHKQEAHFPFNTCDILGVNCMETKIGRSVGLLPIFAHTLSSKTLGVVKTNTQASLVKGVAVRIRRSVRGAALARAVTRAPGSVSRR</sequence>
<gene>
    <name evidence="2" type="ORF">EVAR_88257_1</name>
</gene>
<evidence type="ECO:0000313" key="3">
    <source>
        <dbReference type="Proteomes" id="UP000299102"/>
    </source>
</evidence>
<organism evidence="2 3">
    <name type="scientific">Eumeta variegata</name>
    <name type="common">Bagworm moth</name>
    <name type="synonym">Eumeta japonica</name>
    <dbReference type="NCBI Taxonomy" id="151549"/>
    <lineage>
        <taxon>Eukaryota</taxon>
        <taxon>Metazoa</taxon>
        <taxon>Ecdysozoa</taxon>
        <taxon>Arthropoda</taxon>
        <taxon>Hexapoda</taxon>
        <taxon>Insecta</taxon>
        <taxon>Pterygota</taxon>
        <taxon>Neoptera</taxon>
        <taxon>Endopterygota</taxon>
        <taxon>Lepidoptera</taxon>
        <taxon>Glossata</taxon>
        <taxon>Ditrysia</taxon>
        <taxon>Tineoidea</taxon>
        <taxon>Psychidae</taxon>
        <taxon>Oiketicinae</taxon>
        <taxon>Eumeta</taxon>
    </lineage>
</organism>
<dbReference type="AlphaFoldDB" id="A0A4C1XQ27"/>
<evidence type="ECO:0000313" key="2">
    <source>
        <dbReference type="EMBL" id="GBP64305.1"/>
    </source>
</evidence>
<evidence type="ECO:0000256" key="1">
    <source>
        <dbReference type="SAM" id="MobiDB-lite"/>
    </source>
</evidence>
<protein>
    <submittedName>
        <fullName evidence="2">Uncharacterized protein</fullName>
    </submittedName>
</protein>
<accession>A0A4C1XQ27</accession>
<feature type="region of interest" description="Disordered" evidence="1">
    <location>
        <begin position="54"/>
        <end position="141"/>
    </location>
</feature>
<dbReference type="Proteomes" id="UP000299102">
    <property type="component" value="Unassembled WGS sequence"/>
</dbReference>
<keyword evidence="3" id="KW-1185">Reference proteome</keyword>
<comment type="caution">
    <text evidence="2">The sequence shown here is derived from an EMBL/GenBank/DDBJ whole genome shotgun (WGS) entry which is preliminary data.</text>
</comment>
<reference evidence="2 3" key="1">
    <citation type="journal article" date="2019" name="Commun. Biol.">
        <title>The bagworm genome reveals a unique fibroin gene that provides high tensile strength.</title>
        <authorList>
            <person name="Kono N."/>
            <person name="Nakamura H."/>
            <person name="Ohtoshi R."/>
            <person name="Tomita M."/>
            <person name="Numata K."/>
            <person name="Arakawa K."/>
        </authorList>
    </citation>
    <scope>NUCLEOTIDE SEQUENCE [LARGE SCALE GENOMIC DNA]</scope>
</reference>
<name>A0A4C1XQ27_EUMVA</name>
<dbReference type="EMBL" id="BGZK01000894">
    <property type="protein sequence ID" value="GBP64305.1"/>
    <property type="molecule type" value="Genomic_DNA"/>
</dbReference>
<proteinExistence type="predicted"/>